<name>A0A1G1WWM7_9BACT</name>
<dbReference type="SMART" id="SM00873">
    <property type="entry name" value="B3_4"/>
    <property type="match status" value="1"/>
</dbReference>
<feature type="binding site" evidence="11">
    <location>
        <position position="348"/>
    </location>
    <ligand>
        <name>Mg(2+)</name>
        <dbReference type="ChEBI" id="CHEBI:18420"/>
        <note>shared with alpha subunit</note>
    </ligand>
</feature>
<keyword evidence="11" id="KW-0963">Cytoplasm</keyword>
<dbReference type="Gene3D" id="3.30.70.380">
    <property type="entry name" value="Ferrodoxin-fold anticodon-binding domain"/>
    <property type="match status" value="1"/>
</dbReference>
<evidence type="ECO:0000259" key="13">
    <source>
        <dbReference type="PROSITE" id="PS51483"/>
    </source>
</evidence>
<dbReference type="HAMAP" id="MF_00283">
    <property type="entry name" value="Phe_tRNA_synth_beta1"/>
    <property type="match status" value="1"/>
</dbReference>
<dbReference type="Gene3D" id="3.30.930.10">
    <property type="entry name" value="Bira Bifunctional Protein, Domain 2"/>
    <property type="match status" value="1"/>
</dbReference>
<keyword evidence="4 11" id="KW-0479">Metal-binding</keyword>
<sequence>MKLPLSWIKEYVEVPSDPDKLAEDLQFSGTKVESLEKESGDLILDFEITPNRSDCYSVIGIAREISSLYKKVLNLPKVFSEEIQTSKEEPPKLTTENENLCPAYTLGLVDLIKVSKSPTWIIEKLEKSGLRAINNIVDITNYVMLETGQPMHAFDVSKLKGSLKLRASRDGESITTLDNTHRDIPKDSIIIEDEDKIIDLAGLMGGKSSEVDSTTTTILLHVPIYDPVSIRKSSQILGLRTEASGRFEKKLDPAGHRFAFQRAVELLRIVAGGKLASKIMSLGYPPDPRFVSFPISLVERVLGINITKEKITEILEGLGFLIKRSSSDKKFFEVGVPTWRTDISSPIDLVEEIGRIYGYNNLPKTLPSEAVPDQVLAADNFELQIKRILVSLGLNEVIGSCLTSLKVITDLGIESSSCLRVKNRLIVDYEYLRPTLILSLLSSIKKNQISKSDLVFFETGRVFNSNLGKYGLPDQPKKLAVATYGLDFSYVRGYLQFLLGKLNIVGITFDKENVSFFDNPSVQINVKSQKLGVLGKINEKNLINSSLVGPIFAFEIDIETLKKLSNPIVYRSLPKYPVSKENISLFVPDNVTFEIISSIIKKGAGDNLYKLELLEEGEINKKRSLLLALEYFDKKGTLDHKEVAKITSRFVQELENVGVQIR</sequence>
<dbReference type="PROSITE" id="PS51447">
    <property type="entry name" value="FDX_ACB"/>
    <property type="match status" value="1"/>
</dbReference>
<evidence type="ECO:0000256" key="11">
    <source>
        <dbReference type="HAMAP-Rule" id="MF_00283"/>
    </source>
</evidence>
<feature type="binding site" evidence="11">
    <location>
        <position position="352"/>
    </location>
    <ligand>
        <name>Mg(2+)</name>
        <dbReference type="ChEBI" id="CHEBI:18420"/>
        <note>shared with alpha subunit</note>
    </ligand>
</feature>
<evidence type="ECO:0000256" key="4">
    <source>
        <dbReference type="ARBA" id="ARBA00022723"/>
    </source>
</evidence>
<accession>A0A1G1WWM7</accession>
<dbReference type="AlphaFoldDB" id="A0A1G1WWM7"/>
<dbReference type="InterPro" id="IPR036690">
    <property type="entry name" value="Fdx_antiC-bd_sf"/>
</dbReference>
<evidence type="ECO:0000256" key="1">
    <source>
        <dbReference type="ARBA" id="ARBA00008653"/>
    </source>
</evidence>
<evidence type="ECO:0000256" key="9">
    <source>
        <dbReference type="ARBA" id="ARBA00023146"/>
    </source>
</evidence>
<dbReference type="EC" id="6.1.1.20" evidence="11"/>
<dbReference type="Pfam" id="PF03147">
    <property type="entry name" value="FDX-ACB"/>
    <property type="match status" value="1"/>
</dbReference>
<dbReference type="InterPro" id="IPR045060">
    <property type="entry name" value="Phe-tRNA-ligase_IIc_bsu"/>
</dbReference>
<protein>
    <recommendedName>
        <fullName evidence="11">Phenylalanine--tRNA ligase beta subunit</fullName>
        <ecNumber evidence="11">6.1.1.20</ecNumber>
    </recommendedName>
    <alternativeName>
        <fullName evidence="11">Phenylalanyl-tRNA synthetase beta subunit</fullName>
        <shortName evidence="11">PheRS</shortName>
    </alternativeName>
</protein>
<evidence type="ECO:0000313" key="15">
    <source>
        <dbReference type="Proteomes" id="UP000179279"/>
    </source>
</evidence>
<dbReference type="FunFam" id="3.30.56.10:FF:000001">
    <property type="entry name" value="Phenylalanine--tRNA ligase beta subunit"/>
    <property type="match status" value="1"/>
</dbReference>
<dbReference type="InterPro" id="IPR045864">
    <property type="entry name" value="aa-tRNA-synth_II/BPL/LPL"/>
</dbReference>
<feature type="binding site" evidence="11">
    <location>
        <position position="342"/>
    </location>
    <ligand>
        <name>Mg(2+)</name>
        <dbReference type="ChEBI" id="CHEBI:18420"/>
        <note>shared with alpha subunit</note>
    </ligand>
</feature>
<dbReference type="SUPFAM" id="SSF54991">
    <property type="entry name" value="Anticodon-binding domain of PheRS"/>
    <property type="match status" value="1"/>
</dbReference>
<dbReference type="PANTHER" id="PTHR10947">
    <property type="entry name" value="PHENYLALANYL-TRNA SYNTHETASE BETA CHAIN AND LEUCINE-RICH REPEAT-CONTAINING PROTEIN 47"/>
    <property type="match status" value="1"/>
</dbReference>
<keyword evidence="8 11" id="KW-0648">Protein biosynthesis</keyword>
<keyword evidence="7 11" id="KW-0460">Magnesium</keyword>
<evidence type="ECO:0000256" key="8">
    <source>
        <dbReference type="ARBA" id="ARBA00022917"/>
    </source>
</evidence>
<dbReference type="GO" id="GO:0000287">
    <property type="term" value="F:magnesium ion binding"/>
    <property type="evidence" value="ECO:0007669"/>
    <property type="project" value="UniProtKB-UniRule"/>
</dbReference>
<feature type="domain" description="B5" evidence="13">
    <location>
        <begin position="286"/>
        <end position="364"/>
    </location>
</feature>
<evidence type="ECO:0000256" key="2">
    <source>
        <dbReference type="ARBA" id="ARBA00011209"/>
    </source>
</evidence>
<dbReference type="Pfam" id="PF03484">
    <property type="entry name" value="B5"/>
    <property type="match status" value="1"/>
</dbReference>
<dbReference type="InterPro" id="IPR041616">
    <property type="entry name" value="PheRS_beta_core"/>
</dbReference>
<comment type="subunit">
    <text evidence="2 11">Tetramer of two alpha and two beta subunits.</text>
</comment>
<comment type="subcellular location">
    <subcellularLocation>
        <location evidence="11">Cytoplasm</location>
    </subcellularLocation>
</comment>
<dbReference type="InterPro" id="IPR020825">
    <property type="entry name" value="Phe-tRNA_synthase-like_B3/B4"/>
</dbReference>
<comment type="caution">
    <text evidence="14">The sequence shown here is derived from an EMBL/GenBank/DDBJ whole genome shotgun (WGS) entry which is preliminary data.</text>
</comment>
<dbReference type="GO" id="GO:0006432">
    <property type="term" value="P:phenylalanyl-tRNA aminoacylation"/>
    <property type="evidence" value="ECO:0007669"/>
    <property type="project" value="UniProtKB-UniRule"/>
</dbReference>
<evidence type="ECO:0000256" key="3">
    <source>
        <dbReference type="ARBA" id="ARBA00022598"/>
    </source>
</evidence>
<dbReference type="GO" id="GO:0009328">
    <property type="term" value="C:phenylalanine-tRNA ligase complex"/>
    <property type="evidence" value="ECO:0007669"/>
    <property type="project" value="TreeGrafter"/>
</dbReference>
<keyword evidence="5 11" id="KW-0547">Nucleotide-binding</keyword>
<dbReference type="PANTHER" id="PTHR10947:SF0">
    <property type="entry name" value="PHENYLALANINE--TRNA LIGASE BETA SUBUNIT"/>
    <property type="match status" value="1"/>
</dbReference>
<proteinExistence type="inferred from homology"/>
<dbReference type="SUPFAM" id="SSF56037">
    <property type="entry name" value="PheT/TilS domain"/>
    <property type="match status" value="1"/>
</dbReference>
<comment type="similarity">
    <text evidence="1 11">Belongs to the phenylalanyl-tRNA synthetase beta subunit family. Type 1 subfamily.</text>
</comment>
<dbReference type="EMBL" id="MHDA01000030">
    <property type="protein sequence ID" value="OGY31567.1"/>
    <property type="molecule type" value="Genomic_DNA"/>
</dbReference>
<evidence type="ECO:0000259" key="12">
    <source>
        <dbReference type="PROSITE" id="PS51447"/>
    </source>
</evidence>
<dbReference type="InterPro" id="IPR004532">
    <property type="entry name" value="Phe-tRNA-ligase_IIc_bsu_bact"/>
</dbReference>
<dbReference type="SMART" id="SM00896">
    <property type="entry name" value="FDX-ACB"/>
    <property type="match status" value="1"/>
</dbReference>
<evidence type="ECO:0000256" key="10">
    <source>
        <dbReference type="ARBA" id="ARBA00049255"/>
    </source>
</evidence>
<feature type="binding site" evidence="11">
    <location>
        <position position="351"/>
    </location>
    <ligand>
        <name>Mg(2+)</name>
        <dbReference type="ChEBI" id="CHEBI:18420"/>
        <note>shared with alpha subunit</note>
    </ligand>
</feature>
<dbReference type="GO" id="GO:0005524">
    <property type="term" value="F:ATP binding"/>
    <property type="evidence" value="ECO:0007669"/>
    <property type="project" value="UniProtKB-UniRule"/>
</dbReference>
<evidence type="ECO:0000313" key="14">
    <source>
        <dbReference type="EMBL" id="OGY31567.1"/>
    </source>
</evidence>
<evidence type="ECO:0000256" key="7">
    <source>
        <dbReference type="ARBA" id="ARBA00022842"/>
    </source>
</evidence>
<dbReference type="Pfam" id="PF17759">
    <property type="entry name" value="tRNA_synthFbeta"/>
    <property type="match status" value="1"/>
</dbReference>
<dbReference type="SUPFAM" id="SSF55681">
    <property type="entry name" value="Class II aaRS and biotin synthetases"/>
    <property type="match status" value="1"/>
</dbReference>
<dbReference type="NCBIfam" id="TIGR00472">
    <property type="entry name" value="pheT_bact"/>
    <property type="match status" value="1"/>
</dbReference>
<dbReference type="Pfam" id="PF03483">
    <property type="entry name" value="B3_4"/>
    <property type="match status" value="1"/>
</dbReference>
<evidence type="ECO:0000256" key="6">
    <source>
        <dbReference type="ARBA" id="ARBA00022840"/>
    </source>
</evidence>
<keyword evidence="9 11" id="KW-0030">Aminoacyl-tRNA synthetase</keyword>
<reference evidence="14 15" key="1">
    <citation type="journal article" date="2016" name="Nat. Commun.">
        <title>Thousands of microbial genomes shed light on interconnected biogeochemical processes in an aquifer system.</title>
        <authorList>
            <person name="Anantharaman K."/>
            <person name="Brown C.T."/>
            <person name="Hug L.A."/>
            <person name="Sharon I."/>
            <person name="Castelle C.J."/>
            <person name="Probst A.J."/>
            <person name="Thomas B.C."/>
            <person name="Singh A."/>
            <person name="Wilkins M.J."/>
            <person name="Karaoz U."/>
            <person name="Brodie E.L."/>
            <person name="Williams K.H."/>
            <person name="Hubbard S.S."/>
            <person name="Banfield J.F."/>
        </authorList>
    </citation>
    <scope>NUCLEOTIDE SEQUENCE [LARGE SCALE GENOMIC DNA]</scope>
</reference>
<comment type="catalytic activity">
    <reaction evidence="10 11">
        <text>tRNA(Phe) + L-phenylalanine + ATP = L-phenylalanyl-tRNA(Phe) + AMP + diphosphate + H(+)</text>
        <dbReference type="Rhea" id="RHEA:19413"/>
        <dbReference type="Rhea" id="RHEA-COMP:9668"/>
        <dbReference type="Rhea" id="RHEA-COMP:9699"/>
        <dbReference type="ChEBI" id="CHEBI:15378"/>
        <dbReference type="ChEBI" id="CHEBI:30616"/>
        <dbReference type="ChEBI" id="CHEBI:33019"/>
        <dbReference type="ChEBI" id="CHEBI:58095"/>
        <dbReference type="ChEBI" id="CHEBI:78442"/>
        <dbReference type="ChEBI" id="CHEBI:78531"/>
        <dbReference type="ChEBI" id="CHEBI:456215"/>
        <dbReference type="EC" id="6.1.1.20"/>
    </reaction>
</comment>
<dbReference type="GO" id="GO:0004826">
    <property type="term" value="F:phenylalanine-tRNA ligase activity"/>
    <property type="evidence" value="ECO:0007669"/>
    <property type="project" value="UniProtKB-UniRule"/>
</dbReference>
<organism evidence="14 15">
    <name type="scientific">Candidatus Woykebacteria bacterium RIFCSPLOWO2_01_FULL_41_12</name>
    <dbReference type="NCBI Taxonomy" id="1802604"/>
    <lineage>
        <taxon>Bacteria</taxon>
        <taxon>Candidatus Woykeibacteriota</taxon>
    </lineage>
</organism>
<dbReference type="SMART" id="SM00874">
    <property type="entry name" value="B5"/>
    <property type="match status" value="1"/>
</dbReference>
<dbReference type="InterPro" id="IPR005147">
    <property type="entry name" value="tRNA_synthase_B5-dom"/>
</dbReference>
<dbReference type="Gene3D" id="3.30.56.10">
    <property type="match status" value="2"/>
</dbReference>
<keyword evidence="3 11" id="KW-0436">Ligase</keyword>
<feature type="domain" description="FDX-ACB" evidence="12">
    <location>
        <begin position="574"/>
        <end position="662"/>
    </location>
</feature>
<dbReference type="SUPFAM" id="SSF46955">
    <property type="entry name" value="Putative DNA-binding domain"/>
    <property type="match status" value="2"/>
</dbReference>
<dbReference type="Proteomes" id="UP000179279">
    <property type="component" value="Unassembled WGS sequence"/>
</dbReference>
<dbReference type="InterPro" id="IPR009061">
    <property type="entry name" value="DNA-bd_dom_put_sf"/>
</dbReference>
<dbReference type="Gene3D" id="3.50.40.10">
    <property type="entry name" value="Phenylalanyl-trna Synthetase, Chain B, domain 3"/>
    <property type="match status" value="1"/>
</dbReference>
<dbReference type="PROSITE" id="PS51483">
    <property type="entry name" value="B5"/>
    <property type="match status" value="1"/>
</dbReference>
<comment type="cofactor">
    <cofactor evidence="11">
        <name>Mg(2+)</name>
        <dbReference type="ChEBI" id="CHEBI:18420"/>
    </cofactor>
    <text evidence="11">Binds 2 magnesium ions per tetramer.</text>
</comment>
<keyword evidence="6 11" id="KW-0067">ATP-binding</keyword>
<dbReference type="InterPro" id="IPR005146">
    <property type="entry name" value="B3/B4_tRNA-bd"/>
</dbReference>
<evidence type="ECO:0000256" key="5">
    <source>
        <dbReference type="ARBA" id="ARBA00022741"/>
    </source>
</evidence>
<dbReference type="GO" id="GO:0003723">
    <property type="term" value="F:RNA binding"/>
    <property type="evidence" value="ECO:0007669"/>
    <property type="project" value="InterPro"/>
</dbReference>
<gene>
    <name evidence="11" type="primary">pheT</name>
    <name evidence="14" type="ORF">A3A57_01690</name>
</gene>
<dbReference type="InterPro" id="IPR005121">
    <property type="entry name" value="Fdx_antiC-bd"/>
</dbReference>